<feature type="compositionally biased region" description="Polar residues" evidence="1">
    <location>
        <begin position="509"/>
        <end position="565"/>
    </location>
</feature>
<dbReference type="PANTHER" id="PTHR34281:SF2">
    <property type="entry name" value="PROTEIN EARLY FLOWERING 3"/>
    <property type="match status" value="1"/>
</dbReference>
<evidence type="ECO:0000313" key="3">
    <source>
        <dbReference type="EMBL" id="PWA94212.1"/>
    </source>
</evidence>
<feature type="region of interest" description="Disordered" evidence="1">
    <location>
        <begin position="478"/>
        <end position="597"/>
    </location>
</feature>
<feature type="region of interest" description="Disordered" evidence="1">
    <location>
        <begin position="150"/>
        <end position="208"/>
    </location>
</feature>
<dbReference type="AlphaFoldDB" id="A0A2U1Q8H2"/>
<evidence type="ECO:0000259" key="2">
    <source>
        <dbReference type="PROSITE" id="PS52045"/>
    </source>
</evidence>
<feature type="compositionally biased region" description="Polar residues" evidence="1">
    <location>
        <begin position="189"/>
        <end position="203"/>
    </location>
</feature>
<sequence length="1079" mass="119803">MKRGKDEDKSMGPMFPRLHVNDTEKGGPRAPPRNKMALYEQLSIPSQRFNGGVPTYSTPGTVNERGTFSPRQQSSSIHPTRKPESRHSDINNQRVQQEPKRRQEDDDFRVPIFDQQSGTSQNRSGNHQNREIEKITPFGAHFAGRLSNVQNAKQNNNKVQKENSQDLTRSASNQSSRQNIKLPLKEMNESSSFSHRNASNNGNLGDYRADSQADNTLWGDSVLNEASKASGYRNNSVPLREVQEEPLRSPNDATNGDAVSETSMVDSICGVDISPDDVVGIIGQKHFWKARRAIVNQQRVFAVQVFELHRLIKVQRLIAGSPHLLVDDDGFIAKPPKVSPIKKLPIEYILKPTANTPKHKPDIEKPNDDMEFSAENAVGKASLSSVKNGSQTTNCRPFGGNPLPPPSDQNMGSWNYNPPPGHQWLIPVMTPSEGLVYKPYPGPGFMSPVYGGCGPPVSMPPIIGHNFPNYGVPPSDHHYEGSTGVHPFAPPPPPPSSHGYFPAYGMQVMNPSVSTPTRCEPTNPSLQRQGSSNVPVDKTGSTVPNVVKLNATSKDTEVQASTASSRSDKRKDRNALPLFPTSPRGPSPSPAPEPARVETAGPARVIRVVPHNARSATASVARIFQSIQEERKQYDSGLTMRLSLEVHDGRHYVFLGKRESPGKIYGRHYVELLVIVSFGIYFCWSVTCGGVEDSNPLNETTTTKTAFSKRHKVRSILSADGDIIDCVDIYKQPAFNHLALRNHIIQMAPTKAVKEDDTKMKKVFEGTKKEDDAMTITSQRWQKSGSCPKGTIPIRRTQNHLLHKDNLHAYGMKKHSEPNSQEANLKYAINSLLNHSVSEIVTEGYSYSGAKVDIKVWTPYVEREDEYSTSRVAIQTGSLDAFEAVETGWAVNPSVYGDHETRLYVYWTADGSRTTGCFDLMCPGFVQVNHEIALGAAIYPVSKPNDIALLIKVCLKIQKQRVNYGESINIGYWPAELFVLLKYQGLLVKWGGEVYSSRVKTHPHTATYMGNGNTPMAFAEDCGTMKRMRVEQNSEPLMIPEWTGAVVDEYRCYDIFYMIDYVADPVFYYGGPGRSPWCP</sequence>
<feature type="domain" description="Neprosin PEP catalytic" evidence="2">
    <location>
        <begin position="828"/>
        <end position="1079"/>
    </location>
</feature>
<comment type="caution">
    <text evidence="3">The sequence shown here is derived from an EMBL/GenBank/DDBJ whole genome shotgun (WGS) entry which is preliminary data.</text>
</comment>
<proteinExistence type="predicted"/>
<dbReference type="STRING" id="35608.A0A2U1Q8H2"/>
<feature type="region of interest" description="Disordered" evidence="1">
    <location>
        <begin position="234"/>
        <end position="257"/>
    </location>
</feature>
<dbReference type="InterPro" id="IPR025521">
    <property type="entry name" value="Neprosin_propep"/>
</dbReference>
<feature type="compositionally biased region" description="Polar residues" evidence="1">
    <location>
        <begin position="43"/>
        <end position="78"/>
    </location>
</feature>
<gene>
    <name evidence="3" type="ORF">CTI12_AA062340</name>
</gene>
<feature type="compositionally biased region" description="Polar residues" evidence="1">
    <location>
        <begin position="382"/>
        <end position="395"/>
    </location>
</feature>
<feature type="compositionally biased region" description="Pro residues" evidence="1">
    <location>
        <begin position="583"/>
        <end position="593"/>
    </location>
</feature>
<reference evidence="3 4" key="1">
    <citation type="journal article" date="2018" name="Mol. Plant">
        <title>The genome of Artemisia annua provides insight into the evolution of Asteraceae family and artemisinin biosynthesis.</title>
        <authorList>
            <person name="Shen Q."/>
            <person name="Zhang L."/>
            <person name="Liao Z."/>
            <person name="Wang S."/>
            <person name="Yan T."/>
            <person name="Shi P."/>
            <person name="Liu M."/>
            <person name="Fu X."/>
            <person name="Pan Q."/>
            <person name="Wang Y."/>
            <person name="Lv Z."/>
            <person name="Lu X."/>
            <person name="Zhang F."/>
            <person name="Jiang W."/>
            <person name="Ma Y."/>
            <person name="Chen M."/>
            <person name="Hao X."/>
            <person name="Li L."/>
            <person name="Tang Y."/>
            <person name="Lv G."/>
            <person name="Zhou Y."/>
            <person name="Sun X."/>
            <person name="Brodelius P.E."/>
            <person name="Rose J.K.C."/>
            <person name="Tang K."/>
        </authorList>
    </citation>
    <scope>NUCLEOTIDE SEQUENCE [LARGE SCALE GENOMIC DNA]</scope>
    <source>
        <strain evidence="4">cv. Huhao1</strain>
        <tissue evidence="3">Leaf</tissue>
    </source>
</reference>
<evidence type="ECO:0000313" key="4">
    <source>
        <dbReference type="Proteomes" id="UP000245207"/>
    </source>
</evidence>
<evidence type="ECO:0000256" key="1">
    <source>
        <dbReference type="SAM" id="MobiDB-lite"/>
    </source>
</evidence>
<dbReference type="InterPro" id="IPR004314">
    <property type="entry name" value="Neprosin"/>
</dbReference>
<organism evidence="3 4">
    <name type="scientific">Artemisia annua</name>
    <name type="common">Sweet wormwood</name>
    <dbReference type="NCBI Taxonomy" id="35608"/>
    <lineage>
        <taxon>Eukaryota</taxon>
        <taxon>Viridiplantae</taxon>
        <taxon>Streptophyta</taxon>
        <taxon>Embryophyta</taxon>
        <taxon>Tracheophyta</taxon>
        <taxon>Spermatophyta</taxon>
        <taxon>Magnoliopsida</taxon>
        <taxon>eudicotyledons</taxon>
        <taxon>Gunneridae</taxon>
        <taxon>Pentapetalae</taxon>
        <taxon>asterids</taxon>
        <taxon>campanulids</taxon>
        <taxon>Asterales</taxon>
        <taxon>Asteraceae</taxon>
        <taxon>Asteroideae</taxon>
        <taxon>Anthemideae</taxon>
        <taxon>Artemisiinae</taxon>
        <taxon>Artemisia</taxon>
    </lineage>
</organism>
<feature type="compositionally biased region" description="Basic and acidic residues" evidence="1">
    <location>
        <begin position="1"/>
        <end position="10"/>
    </location>
</feature>
<feature type="compositionally biased region" description="Polar residues" evidence="1">
    <location>
        <begin position="114"/>
        <end position="127"/>
    </location>
</feature>
<dbReference type="Gene3D" id="3.90.1320.10">
    <property type="entry name" value="Outer-capsid protein sigma 3, large lobe"/>
    <property type="match status" value="1"/>
</dbReference>
<dbReference type="Pfam" id="PF03080">
    <property type="entry name" value="Neprosin"/>
    <property type="match status" value="1"/>
</dbReference>
<name>A0A2U1Q8H2_ARTAN</name>
<accession>A0A2U1Q8H2</accession>
<feature type="compositionally biased region" description="Polar residues" evidence="1">
    <location>
        <begin position="165"/>
        <end position="179"/>
    </location>
</feature>
<feature type="region of interest" description="Disordered" evidence="1">
    <location>
        <begin position="1"/>
        <end position="129"/>
    </location>
</feature>
<feature type="region of interest" description="Disordered" evidence="1">
    <location>
        <begin position="380"/>
        <end position="416"/>
    </location>
</feature>
<dbReference type="OrthoDB" id="1939092at2759"/>
<dbReference type="EMBL" id="PKPP01000328">
    <property type="protein sequence ID" value="PWA94212.1"/>
    <property type="molecule type" value="Genomic_DNA"/>
</dbReference>
<dbReference type="InterPro" id="IPR039319">
    <property type="entry name" value="ELF3-like"/>
</dbReference>
<protein>
    <recommendedName>
        <fullName evidence="2">Neprosin PEP catalytic domain-containing protein</fullName>
    </recommendedName>
</protein>
<keyword evidence="4" id="KW-1185">Reference proteome</keyword>
<dbReference type="Pfam" id="PF14365">
    <property type="entry name" value="Neprosin_AP"/>
    <property type="match status" value="1"/>
</dbReference>
<dbReference type="GO" id="GO:2000028">
    <property type="term" value="P:regulation of photoperiodism, flowering"/>
    <property type="evidence" value="ECO:0007669"/>
    <property type="project" value="InterPro"/>
</dbReference>
<dbReference type="PROSITE" id="PS52045">
    <property type="entry name" value="NEPROSIN_PEP_CD"/>
    <property type="match status" value="1"/>
</dbReference>
<dbReference type="Proteomes" id="UP000245207">
    <property type="component" value="Unassembled WGS sequence"/>
</dbReference>
<dbReference type="PANTHER" id="PTHR34281">
    <property type="entry name" value="PROTEIN EARLY FLOWERING 3"/>
    <property type="match status" value="1"/>
</dbReference>